<dbReference type="EMBL" id="BSUN01000001">
    <property type="protein sequence ID" value="GMA37222.1"/>
    <property type="molecule type" value="Genomic_DNA"/>
</dbReference>
<proteinExistence type="predicted"/>
<comment type="caution">
    <text evidence="1">The sequence shown here is derived from an EMBL/GenBank/DDBJ whole genome shotgun (WGS) entry which is preliminary data.</text>
</comment>
<dbReference type="Proteomes" id="UP001157125">
    <property type="component" value="Unassembled WGS sequence"/>
</dbReference>
<evidence type="ECO:0000313" key="2">
    <source>
        <dbReference type="Proteomes" id="UP001157125"/>
    </source>
</evidence>
<protein>
    <submittedName>
        <fullName evidence="1">Uncharacterized protein</fullName>
    </submittedName>
</protein>
<evidence type="ECO:0000313" key="1">
    <source>
        <dbReference type="EMBL" id="GMA37222.1"/>
    </source>
</evidence>
<organism evidence="1 2">
    <name type="scientific">Demequina litorisediminis</name>
    <dbReference type="NCBI Taxonomy" id="1849022"/>
    <lineage>
        <taxon>Bacteria</taxon>
        <taxon>Bacillati</taxon>
        <taxon>Actinomycetota</taxon>
        <taxon>Actinomycetes</taxon>
        <taxon>Micrococcales</taxon>
        <taxon>Demequinaceae</taxon>
        <taxon>Demequina</taxon>
    </lineage>
</organism>
<sequence length="85" mass="9024">MNGEAVVVLLNAGDAAVGQADHEPGDRRFGEDGLRHLLGGSHDVQGIEVRDRDLGVKTVDRVGTAVDVLRDPGLDHITHVPIRVA</sequence>
<reference evidence="2" key="1">
    <citation type="journal article" date="2019" name="Int. J. Syst. Evol. Microbiol.">
        <title>The Global Catalogue of Microorganisms (GCM) 10K type strain sequencing project: providing services to taxonomists for standard genome sequencing and annotation.</title>
        <authorList>
            <consortium name="The Broad Institute Genomics Platform"/>
            <consortium name="The Broad Institute Genome Sequencing Center for Infectious Disease"/>
            <person name="Wu L."/>
            <person name="Ma J."/>
        </authorList>
    </citation>
    <scope>NUCLEOTIDE SEQUENCE [LARGE SCALE GENOMIC DNA]</scope>
    <source>
        <strain evidence="2">NBRC 112299</strain>
    </source>
</reference>
<keyword evidence="2" id="KW-1185">Reference proteome</keyword>
<name>A0ABQ6IKI4_9MICO</name>
<accession>A0ABQ6IKI4</accession>
<gene>
    <name evidence="1" type="ORF">GCM10025876_34260</name>
</gene>